<dbReference type="OrthoDB" id="4102529at2"/>
<dbReference type="RefSeq" id="WP_083102265.1">
    <property type="nucleotide sequence ID" value="NZ_CP020569.1"/>
</dbReference>
<gene>
    <name evidence="1" type="ORF">B1H19_00235</name>
</gene>
<evidence type="ECO:0000313" key="1">
    <source>
        <dbReference type="EMBL" id="ARF52839.1"/>
    </source>
</evidence>
<dbReference type="EMBL" id="CP020569">
    <property type="protein sequence ID" value="ARF52839.1"/>
    <property type="molecule type" value="Genomic_DNA"/>
</dbReference>
<accession>A0A1V0TIU2</accession>
<sequence>MRTTPNPNDERPDRTHNRARARAWALLTENTPGSRRLPHCAPEPPSRLMDIARNYDRLCRHADGHLQPDAAELEILAGLLAIRTLREKLDHDELKLTTLARA</sequence>
<dbReference type="Proteomes" id="UP000192726">
    <property type="component" value="Chromosome"/>
</dbReference>
<protein>
    <submittedName>
        <fullName evidence="1">Uncharacterized protein</fullName>
    </submittedName>
</protein>
<reference evidence="1 2" key="1">
    <citation type="submission" date="2017-04" db="EMBL/GenBank/DDBJ databases">
        <title>Complete Genome Sequence of Streptomyces gilvosporeus F607, a Capable Producer of Natamycin.</title>
        <authorList>
            <person name="Zong G."/>
            <person name="Zhong C."/>
            <person name="Fu J."/>
            <person name="Qin R."/>
            <person name="Cao G."/>
        </authorList>
    </citation>
    <scope>NUCLEOTIDE SEQUENCE [LARGE SCALE GENOMIC DNA]</scope>
    <source>
        <strain evidence="1 2">F607</strain>
    </source>
</reference>
<keyword evidence="2" id="KW-1185">Reference proteome</keyword>
<dbReference type="AlphaFoldDB" id="A0A1V0TIU2"/>
<name>A0A1V0TIU2_9ACTN</name>
<proteinExistence type="predicted"/>
<evidence type="ECO:0000313" key="2">
    <source>
        <dbReference type="Proteomes" id="UP000192726"/>
    </source>
</evidence>
<dbReference type="KEGG" id="sgv:B1H19_00235"/>
<organism evidence="1 2">
    <name type="scientific">Streptomyces gilvosporeus</name>
    <dbReference type="NCBI Taxonomy" id="553510"/>
    <lineage>
        <taxon>Bacteria</taxon>
        <taxon>Bacillati</taxon>
        <taxon>Actinomycetota</taxon>
        <taxon>Actinomycetes</taxon>
        <taxon>Kitasatosporales</taxon>
        <taxon>Streptomycetaceae</taxon>
        <taxon>Streptomyces</taxon>
    </lineage>
</organism>